<evidence type="ECO:0000313" key="4">
    <source>
        <dbReference type="EMBL" id="NHE57318.1"/>
    </source>
</evidence>
<keyword evidence="2" id="KW-0378">Hydrolase</keyword>
<evidence type="ECO:0000313" key="5">
    <source>
        <dbReference type="Proteomes" id="UP000649799"/>
    </source>
</evidence>
<evidence type="ECO:0000259" key="3">
    <source>
        <dbReference type="Pfam" id="PF00884"/>
    </source>
</evidence>
<gene>
    <name evidence="4" type="ORF">G9Q97_10895</name>
</gene>
<dbReference type="CDD" id="cd16027">
    <property type="entry name" value="SGSH"/>
    <property type="match status" value="1"/>
</dbReference>
<sequence length="630" mass="72240">MLLLNKTFQFVAIFCTLFADLSRGLAAGEVNEIVSIKREGPNIVFLISEDNSKHFMKVFASGGVNSPHIQKMAANGLAYQHAFSNSPVCSVARSTLITGTLTTRTGMHLHRKIKVAPMPEGLEMFPAYLRKAGYYTTNNAKKDYNAEEGAGVWDASSNTASWKNRPEPGQPFFHQETFTESHESRLHFPEELMRTYQPKDHPDQVKLMPQFPDTPLFRFTTAYHRDKIREIDDWVGRKINELEQEGLLEDTFVFYFGDHGGVLPGSKGYLFETGLNVPLVVRIPENWKHLVPYNKGDRPEAFVSFIDFAPTVLHLAGLDIPEPMDGKPFLGNGLRRNRLESSDEAYGHADRFDEKYEMVRSVRQGKWKYIRSFQPFYPDGLQNNYRYKMLAFAEWKQLFENGELGAIQSAFFEPKPAERLYNLENDPFETNNLAADPQRKKVLVALREKLNNWLLDNNDLGFLPENVFVNEALHNPVAYGKGFHQDLKRIIEINDWALQAWNKVRGNLLKTLREGSALEKYWAYQVAATHGRNAKQDYAAFPDWKEEENAMVQLRAIELMGILEVENPIPSLMAWMQKEEDPVAILIGMNSLVYFNDHSKYKGLAVPDKLKLKNTNAEVKRRLDYLNGTW</sequence>
<feature type="domain" description="Sulfatase N-terminal" evidence="3">
    <location>
        <begin position="166"/>
        <end position="317"/>
    </location>
</feature>
<dbReference type="InterPro" id="IPR050738">
    <property type="entry name" value="Sulfatase"/>
</dbReference>
<dbReference type="PANTHER" id="PTHR42693">
    <property type="entry name" value="ARYLSULFATASE FAMILY MEMBER"/>
    <property type="match status" value="1"/>
</dbReference>
<dbReference type="InterPro" id="IPR000917">
    <property type="entry name" value="Sulfatase_N"/>
</dbReference>
<comment type="similarity">
    <text evidence="1">Belongs to the sulfatase family.</text>
</comment>
<feature type="domain" description="Sulfatase N-terminal" evidence="3">
    <location>
        <begin position="41"/>
        <end position="143"/>
    </location>
</feature>
<proteinExistence type="inferred from homology"/>
<evidence type="ECO:0000256" key="2">
    <source>
        <dbReference type="ARBA" id="ARBA00022801"/>
    </source>
</evidence>
<dbReference type="SUPFAM" id="SSF53649">
    <property type="entry name" value="Alkaline phosphatase-like"/>
    <property type="match status" value="1"/>
</dbReference>
<dbReference type="EMBL" id="JAANYN010000004">
    <property type="protein sequence ID" value="NHE57318.1"/>
    <property type="molecule type" value="Genomic_DNA"/>
</dbReference>
<protein>
    <submittedName>
        <fullName evidence="4">Sulfatase</fullName>
    </submittedName>
</protein>
<name>A0ABX0HAC1_9BACT</name>
<organism evidence="4 5">
    <name type="scientific">Cyclobacterium plantarum</name>
    <dbReference type="NCBI Taxonomy" id="2716263"/>
    <lineage>
        <taxon>Bacteria</taxon>
        <taxon>Pseudomonadati</taxon>
        <taxon>Bacteroidota</taxon>
        <taxon>Cytophagia</taxon>
        <taxon>Cytophagales</taxon>
        <taxon>Cyclobacteriaceae</taxon>
        <taxon>Cyclobacterium</taxon>
    </lineage>
</organism>
<dbReference type="RefSeq" id="WP_166146750.1">
    <property type="nucleotide sequence ID" value="NZ_JAANYN010000004.1"/>
</dbReference>
<dbReference type="Pfam" id="PF00884">
    <property type="entry name" value="Sulfatase"/>
    <property type="match status" value="2"/>
</dbReference>
<dbReference type="Proteomes" id="UP000649799">
    <property type="component" value="Unassembled WGS sequence"/>
</dbReference>
<dbReference type="Gene3D" id="3.40.720.10">
    <property type="entry name" value="Alkaline Phosphatase, subunit A"/>
    <property type="match status" value="1"/>
</dbReference>
<reference evidence="4 5" key="1">
    <citation type="submission" date="2020-03" db="EMBL/GenBank/DDBJ databases">
        <title>Cyclobacterium plantarum sp. nov., a marine bacterium isolated from a coastal-marine wetland.</title>
        <authorList>
            <person name="Sanchez-Porro C."/>
            <person name="Ventosa A."/>
            <person name="Amoozegar M."/>
        </authorList>
    </citation>
    <scope>NUCLEOTIDE SEQUENCE [LARGE SCALE GENOMIC DNA]</scope>
    <source>
        <strain evidence="4 5">GBPx2</strain>
    </source>
</reference>
<dbReference type="PANTHER" id="PTHR42693:SF53">
    <property type="entry name" value="ENDO-4-O-SULFATASE"/>
    <property type="match status" value="1"/>
</dbReference>
<evidence type="ECO:0000256" key="1">
    <source>
        <dbReference type="ARBA" id="ARBA00008779"/>
    </source>
</evidence>
<keyword evidence="5" id="KW-1185">Reference proteome</keyword>
<comment type="caution">
    <text evidence="4">The sequence shown here is derived from an EMBL/GenBank/DDBJ whole genome shotgun (WGS) entry which is preliminary data.</text>
</comment>
<accession>A0ABX0HAC1</accession>
<dbReference type="InterPro" id="IPR017850">
    <property type="entry name" value="Alkaline_phosphatase_core_sf"/>
</dbReference>